<dbReference type="Gramene" id="TraesSYM5D03G02963850.1">
    <property type="protein sequence ID" value="TraesSYM5D03G02963850.1"/>
    <property type="gene ID" value="TraesSYM5D03G02963850"/>
</dbReference>
<dbReference type="Gramene" id="TraesLAC5D03G02980810.1">
    <property type="protein sequence ID" value="TraesLAC5D03G02980810.1"/>
    <property type="gene ID" value="TraesLAC5D03G02980810"/>
</dbReference>
<dbReference type="SMART" id="SM00220">
    <property type="entry name" value="S_TKc"/>
    <property type="match status" value="1"/>
</dbReference>
<evidence type="ECO:0000256" key="8">
    <source>
        <dbReference type="ARBA" id="ARBA00022821"/>
    </source>
</evidence>
<dbReference type="Gramene" id="TraesKAR5D01G0005420.1">
    <property type="protein sequence ID" value="cds.TraesKAR5D01G0005420.1"/>
    <property type="gene ID" value="TraesKAR5D01G0005420"/>
</dbReference>
<dbReference type="OrthoDB" id="608304at2759"/>
<evidence type="ECO:0000256" key="13">
    <source>
        <dbReference type="SAM" id="MobiDB-lite"/>
    </source>
</evidence>
<dbReference type="Gramene" id="TraesSTA5D03G03019260.1">
    <property type="protein sequence ID" value="TraesSTA5D03G03019260.1"/>
    <property type="gene ID" value="TraesSTA5D03G03019260"/>
</dbReference>
<dbReference type="RefSeq" id="XP_044394672.1">
    <property type="nucleotide sequence ID" value="XM_044538737.1"/>
</dbReference>
<keyword evidence="11" id="KW-0472">Membrane</keyword>
<dbReference type="Gramene" id="TraesWEE_scaffold_063132_01G000100.1">
    <property type="protein sequence ID" value="TraesWEE_scaffold_063132_01G000100.1"/>
    <property type="gene ID" value="TraesWEE_scaffold_063132_01G000100"/>
</dbReference>
<dbReference type="InterPro" id="IPR017441">
    <property type="entry name" value="Protein_kinase_ATP_BS"/>
</dbReference>
<dbReference type="PROSITE" id="PS50011">
    <property type="entry name" value="PROTEIN_KINASE_DOM"/>
    <property type="match status" value="1"/>
</dbReference>
<keyword evidence="4" id="KW-0812">Transmembrane</keyword>
<feature type="region of interest" description="Disordered" evidence="13">
    <location>
        <begin position="316"/>
        <end position="336"/>
    </location>
</feature>
<dbReference type="SUPFAM" id="SSF56112">
    <property type="entry name" value="Protein kinase-like (PK-like)"/>
    <property type="match status" value="1"/>
</dbReference>
<dbReference type="InterPro" id="IPR056789">
    <property type="entry name" value="LRR_R13L1-DRL21"/>
</dbReference>
<evidence type="ECO:0000313" key="15">
    <source>
        <dbReference type="EnsemblPlants" id="TraesCS5D02G005300.1"/>
    </source>
</evidence>
<reference evidence="15" key="2">
    <citation type="submission" date="2018-10" db="UniProtKB">
        <authorList>
            <consortium name="EnsemblPlants"/>
        </authorList>
    </citation>
    <scope>IDENTIFICATION</scope>
</reference>
<dbReference type="InterPro" id="IPR008271">
    <property type="entry name" value="Ser/Thr_kinase_AS"/>
</dbReference>
<dbReference type="GO" id="GO:0042742">
    <property type="term" value="P:defense response to bacterium"/>
    <property type="evidence" value="ECO:0007669"/>
    <property type="project" value="UniProtKB-ARBA"/>
</dbReference>
<dbReference type="Gramene" id="TraesLDM5D03G03029610.1">
    <property type="protein sequence ID" value="TraesLDM5D03G03029610.1"/>
    <property type="gene ID" value="TraesLDM5D03G03029610"/>
</dbReference>
<dbReference type="Pfam" id="PF23598">
    <property type="entry name" value="LRR_14"/>
    <property type="match status" value="1"/>
</dbReference>
<dbReference type="Gramene" id="TraesJAG5D03G03023270.1">
    <property type="protein sequence ID" value="TraesJAG5D03G03023270.1"/>
    <property type="gene ID" value="TraesJAG5D03G03023270"/>
</dbReference>
<evidence type="ECO:0000256" key="2">
    <source>
        <dbReference type="ARBA" id="ARBA00022614"/>
    </source>
</evidence>
<dbReference type="PROSITE" id="PS00107">
    <property type="entry name" value="PROTEIN_KINASE_ATP"/>
    <property type="match status" value="1"/>
</dbReference>
<gene>
    <name evidence="15" type="primary">LOC123119075</name>
</gene>
<dbReference type="SUPFAM" id="SSF52058">
    <property type="entry name" value="L domain-like"/>
    <property type="match status" value="1"/>
</dbReference>
<keyword evidence="5" id="KW-0677">Repeat</keyword>
<feature type="binding site" evidence="12">
    <location>
        <position position="66"/>
    </location>
    <ligand>
        <name>ATP</name>
        <dbReference type="ChEBI" id="CHEBI:30616"/>
    </ligand>
</feature>
<dbReference type="Gramene" id="TraesJUL5D03G03048910.1">
    <property type="protein sequence ID" value="TraesJUL5D03G03048910.1"/>
    <property type="gene ID" value="TraesJUL5D03G03048910"/>
</dbReference>
<dbReference type="PROSITE" id="PS51450">
    <property type="entry name" value="LRR"/>
    <property type="match status" value="1"/>
</dbReference>
<dbReference type="Pfam" id="PF00931">
    <property type="entry name" value="NB-ARC"/>
    <property type="match status" value="1"/>
</dbReference>
<dbReference type="KEGG" id="taes:123119075"/>
<proteinExistence type="predicted"/>
<name>A0A3B6MKH2_WHEAT</name>
<evidence type="ECO:0000259" key="14">
    <source>
        <dbReference type="PROSITE" id="PS50011"/>
    </source>
</evidence>
<sequence>MDRQAIASKSELEHILLDEGAEPKALPLSLLEHITSSFSADKEIGDGGFARVYKGVLDNGTVAVKKLFGTVDLDEKKFSEEVRCLMKAKHKNIVRFLGYCSDTQGEMVDCEGKLVLADVRKRLLCFEYLPKGSLDKQITDASCGLEWSKRYQIISGICDGLYYLHQNHIVHLDLKPANILLHDNMMPKIADFGLSRCFDEKQSQTITSNMLGTIGYLAPEFYARRQITFKLDIYSLGMVIIEILTGEKGYANIDNVLERWRSRLDKSQEDKQLVQVRVCTEIAIECTDFNPAKRPDAHHIIDRLGATRNADEFATETEANSSSSVPKLAAVSPGPTICPENAMDNELKKSTEELFSMTDQIQCFSSMPDDSSNVQLDTGIRETTSDVEEALIIGRTEEKQKIVATLSESITPEVTILPIYGFGGIGKTTLAQLVFNDSQFAGYSRVWVYVSQNFDLNKIGNSIISQLSEESHVTEKQMIHNHLRKLLAGKKILIVLDDVWEKNPDTLKSLKAMLRLGADSMVKIIVTTRDEAIAREICHTVEPYKLETLTDKFCWKILKQKTAFKNRVDKKQLKHIGREIATKCGGVALAAQSLGYTLNGKTSDEWESVRDNYIWTVPTPEDPSSKNHEVQASLLLSYHHMPECLKMCFSYCAIFPKGHNIVKCDLIHQWIALGFIEPSTIFDTMQLGEKYVTQLLGMSFLQYSKTPSSDGRRDKGVTLFTLHDLVHDLAAAMLADKVNKKGNAVESSCHYALVTDCSKPLQLSTSSPENTYFKKTFYPFQKRSSTEKIKALFFLNCGKIELRGGAFSPAKCLLVLDLSECFIRKLPSSIGQLKQLRYLHAPRIQDQENPNCISELSQLSYLNLGDSHCISALPESIGDMKGLMHLDLSGCVGISDLPKSFAKLKQLVYLDLSYCKMSISEALGGFTKLQHLNLSDKFTMHTKHIIGHPEVIGNLIKLRYLNLSWCMDVVAPDQINSLVCCISTLSNLEHLDLSCNTGICSIPESIGNLRKLHTLDLSGCYNLKKLPDSMVNMVSLKDLFVEEELTLDEPLLPRLNCASLPHFVVHASSDKCCSNIILLQPTNPDKLTIDALENVKSAEEAHSIKLIEKQKMKRLTFQWTVAAGRFVDDEEVLEKLVPPSSVQKLSITGYNSLSLPDWFVGIRQYLPNLCVIKLRNFPKCKNLPPLGQLPNLQELCLRGMPCLEEWNMAYTSGEKFANELMFPKLQRLDIRKCAKLRIKLCLCRAMILFIVDCDNVLSSWGEILSHNSASSSSPITNLNVSDSKLFHHLPAPHSLAIRFRNDLTTLPENRQQFSSLQSLSLRLGRSNEAELPRWLFELTSLQELEISHPKLEKLNEDTRQLTGLQSLSLSHCESMASLPEWLGELTSLKRFQIKYCKGIRSLPDSIRKLTNLEYLAIDGCSTLRKWCESQENKMKLAHIRWKHLVLDNAHEEHIPEYGTAGL</sequence>
<dbReference type="Gramene" id="TraesCAD_scaffold_030370_01G000100.1">
    <property type="protein sequence ID" value="TraesCAD_scaffold_030370_01G000100.1"/>
    <property type="gene ID" value="TraesCAD_scaffold_030370_01G000100"/>
</dbReference>
<keyword evidence="16" id="KW-1185">Reference proteome</keyword>
<dbReference type="InterPro" id="IPR011009">
    <property type="entry name" value="Kinase-like_dom_sf"/>
</dbReference>
<dbReference type="Gramene" id="TraesARI5D03G02979970.1">
    <property type="protein sequence ID" value="TraesARI5D03G02979970.1"/>
    <property type="gene ID" value="TraesARI5D03G02979970"/>
</dbReference>
<organism evidence="15">
    <name type="scientific">Triticum aestivum</name>
    <name type="common">Wheat</name>
    <dbReference type="NCBI Taxonomy" id="4565"/>
    <lineage>
        <taxon>Eukaryota</taxon>
        <taxon>Viridiplantae</taxon>
        <taxon>Streptophyta</taxon>
        <taxon>Embryophyta</taxon>
        <taxon>Tracheophyta</taxon>
        <taxon>Spermatophyta</taxon>
        <taxon>Magnoliopsida</taxon>
        <taxon>Liliopsida</taxon>
        <taxon>Poales</taxon>
        <taxon>Poaceae</taxon>
        <taxon>BOP clade</taxon>
        <taxon>Pooideae</taxon>
        <taxon>Triticodae</taxon>
        <taxon>Triticeae</taxon>
        <taxon>Triticinae</taxon>
        <taxon>Triticum</taxon>
    </lineage>
</organism>
<dbReference type="SUPFAM" id="SSF52540">
    <property type="entry name" value="P-loop containing nucleoside triphosphate hydrolases"/>
    <property type="match status" value="1"/>
</dbReference>
<evidence type="ECO:0000313" key="16">
    <source>
        <dbReference type="Proteomes" id="UP000019116"/>
    </source>
</evidence>
<dbReference type="SMR" id="A0A3B6MKH2"/>
<protein>
    <recommendedName>
        <fullName evidence="14">Protein kinase domain-containing protein</fullName>
    </recommendedName>
</protein>
<dbReference type="STRING" id="4565.A0A3B6MKH2"/>
<dbReference type="Gene3D" id="3.80.10.10">
    <property type="entry name" value="Ribonuclease Inhibitor"/>
    <property type="match status" value="3"/>
</dbReference>
<dbReference type="Pfam" id="PF25019">
    <property type="entry name" value="LRR_R13L1-DRL21"/>
    <property type="match status" value="1"/>
</dbReference>
<keyword evidence="8" id="KW-0611">Plant defense</keyword>
<dbReference type="Gramene" id="TraesKAR5D01G0005420.2">
    <property type="protein sequence ID" value="cds.TraesKAR5D01G0005420.2"/>
    <property type="gene ID" value="TraesKAR5D01G0005420"/>
</dbReference>
<dbReference type="InterPro" id="IPR042197">
    <property type="entry name" value="Apaf_helical"/>
</dbReference>
<dbReference type="Gene3D" id="1.10.8.430">
    <property type="entry name" value="Helical domain of apoptotic protease-activating factors"/>
    <property type="match status" value="1"/>
</dbReference>
<dbReference type="FunFam" id="1.10.510.10:FF:000870">
    <property type="entry name" value="OSJNBa0016N04.16-like protein"/>
    <property type="match status" value="1"/>
</dbReference>
<dbReference type="FunFam" id="3.30.200.20:FF:000465">
    <property type="entry name" value="Cysteine-rich receptor-like protein kinase 6"/>
    <property type="match status" value="1"/>
</dbReference>
<keyword evidence="9 12" id="KW-0067">ATP-binding</keyword>
<dbReference type="Gramene" id="TraesPARA_EIv1.0_1763550.2">
    <property type="protein sequence ID" value="TraesPARA_EIv1.0_1763550.2.CDS"/>
    <property type="gene ID" value="TraesPARA_EIv1.0_1763550"/>
</dbReference>
<dbReference type="InterPro" id="IPR000719">
    <property type="entry name" value="Prot_kinase_dom"/>
</dbReference>
<dbReference type="PANTHER" id="PTHR45707:SF70">
    <property type="entry name" value="PROTEIN KINASE DOMAIN-CONTAINING PROTEIN"/>
    <property type="match status" value="1"/>
</dbReference>
<dbReference type="InterPro" id="IPR001611">
    <property type="entry name" value="Leu-rich_rpt"/>
</dbReference>
<dbReference type="InterPro" id="IPR032675">
    <property type="entry name" value="LRR_dom_sf"/>
</dbReference>
<evidence type="ECO:0000256" key="4">
    <source>
        <dbReference type="ARBA" id="ARBA00022692"/>
    </source>
</evidence>
<keyword evidence="6 12" id="KW-0547">Nucleotide-binding</keyword>
<evidence type="ECO:0000256" key="10">
    <source>
        <dbReference type="ARBA" id="ARBA00022989"/>
    </source>
</evidence>
<keyword evidence="7" id="KW-0418">Kinase</keyword>
<dbReference type="GO" id="GO:0043531">
    <property type="term" value="F:ADP binding"/>
    <property type="evidence" value="ECO:0007669"/>
    <property type="project" value="InterPro"/>
</dbReference>
<evidence type="ECO:0000256" key="11">
    <source>
        <dbReference type="ARBA" id="ARBA00023136"/>
    </source>
</evidence>
<dbReference type="Gramene" id="TraesCS5D03G0027200.1">
    <property type="protein sequence ID" value="TraesCS5D03G0027200.1.CDS"/>
    <property type="gene ID" value="TraesCS5D03G0027200"/>
</dbReference>
<reference evidence="15" key="1">
    <citation type="submission" date="2018-08" db="EMBL/GenBank/DDBJ databases">
        <authorList>
            <person name="Rossello M."/>
        </authorList>
    </citation>
    <scope>NUCLEOTIDE SEQUENCE [LARGE SCALE GENOMIC DNA]</scope>
    <source>
        <strain evidence="15">cv. Chinese Spring</strain>
    </source>
</reference>
<dbReference type="Gramene" id="TraesNOR5D03G03059150.1">
    <property type="protein sequence ID" value="TraesNOR5D03G03059150.1"/>
    <property type="gene ID" value="TraesNOR5D03G03059150"/>
</dbReference>
<dbReference type="GO" id="GO:0004672">
    <property type="term" value="F:protein kinase activity"/>
    <property type="evidence" value="ECO:0007669"/>
    <property type="project" value="InterPro"/>
</dbReference>
<keyword evidence="10" id="KW-1133">Transmembrane helix</keyword>
<dbReference type="Gene3D" id="1.10.510.10">
    <property type="entry name" value="Transferase(Phosphotransferase) domain 1"/>
    <property type="match status" value="1"/>
</dbReference>
<dbReference type="EnsemblPlants" id="TraesCS5D02G005300.1">
    <property type="protein sequence ID" value="TraesCS5D02G005300.1"/>
    <property type="gene ID" value="TraesCS5D02G005300"/>
</dbReference>
<evidence type="ECO:0000256" key="7">
    <source>
        <dbReference type="ARBA" id="ARBA00022777"/>
    </source>
</evidence>
<evidence type="ECO:0000256" key="12">
    <source>
        <dbReference type="PROSITE-ProRule" id="PRU10141"/>
    </source>
</evidence>
<dbReference type="GO" id="GO:0009626">
    <property type="term" value="P:plant-type hypersensitive response"/>
    <property type="evidence" value="ECO:0007669"/>
    <property type="project" value="UniProtKB-ARBA"/>
</dbReference>
<dbReference type="InterPro" id="IPR002182">
    <property type="entry name" value="NB-ARC"/>
</dbReference>
<dbReference type="Gene3D" id="1.10.10.10">
    <property type="entry name" value="Winged helix-like DNA-binding domain superfamily/Winged helix DNA-binding domain"/>
    <property type="match status" value="1"/>
</dbReference>
<evidence type="ECO:0000256" key="9">
    <source>
        <dbReference type="ARBA" id="ARBA00022840"/>
    </source>
</evidence>
<dbReference type="PROSITE" id="PS00108">
    <property type="entry name" value="PROTEIN_KINASE_ST"/>
    <property type="match status" value="1"/>
</dbReference>
<dbReference type="Gramene" id="TraesPARA_EIv1.0_1763550.3">
    <property type="protein sequence ID" value="TraesPARA_EIv1.0_1763550.3.CDS"/>
    <property type="gene ID" value="TraesPARA_EIv1.0_1763550"/>
</dbReference>
<dbReference type="Gramene" id="TraesPARA_EIv1.0_1763550.1">
    <property type="protein sequence ID" value="TraesPARA_EIv1.0_1763550.1.CDS"/>
    <property type="gene ID" value="TraesPARA_EIv1.0_1763550"/>
</dbReference>
<keyword evidence="2" id="KW-0433">Leucine-rich repeat</keyword>
<dbReference type="InterPro" id="IPR027417">
    <property type="entry name" value="P-loop_NTPase"/>
</dbReference>
<dbReference type="GO" id="GO:0005524">
    <property type="term" value="F:ATP binding"/>
    <property type="evidence" value="ECO:0007669"/>
    <property type="project" value="UniProtKB-UniRule"/>
</dbReference>
<evidence type="ECO:0000256" key="3">
    <source>
        <dbReference type="ARBA" id="ARBA00022679"/>
    </source>
</evidence>
<dbReference type="Gramene" id="TraesCS5D02G005300.1">
    <property type="protein sequence ID" value="TraesCS5D02G005300.1"/>
    <property type="gene ID" value="TraesCS5D02G005300"/>
</dbReference>
<dbReference type="InterPro" id="IPR055414">
    <property type="entry name" value="LRR_R13L4/SHOC2-like"/>
</dbReference>
<dbReference type="Gramene" id="TraesCLE_scaffold_030774_01G000100.1">
    <property type="protein sequence ID" value="TraesCLE_scaffold_030774_01G000100.1"/>
    <property type="gene ID" value="TraesCLE_scaffold_030774_01G000100"/>
</dbReference>
<dbReference type="SUPFAM" id="SSF52047">
    <property type="entry name" value="RNI-like"/>
    <property type="match status" value="1"/>
</dbReference>
<dbReference type="Gene3D" id="3.30.200.20">
    <property type="entry name" value="Phosphorylase Kinase, domain 1"/>
    <property type="match status" value="1"/>
</dbReference>
<evidence type="ECO:0000256" key="6">
    <source>
        <dbReference type="ARBA" id="ARBA00022741"/>
    </source>
</evidence>
<dbReference type="Gramene" id="TraesROB_scaffold_048476_01G000100.1">
    <property type="protein sequence ID" value="TraesROB_scaffold_048476_01G000100.1"/>
    <property type="gene ID" value="TraesROB_scaffold_048476_01G000100"/>
</dbReference>
<dbReference type="InterPro" id="IPR058922">
    <property type="entry name" value="WHD_DRP"/>
</dbReference>
<dbReference type="Gramene" id="TraesMAC5D03G03026500.1">
    <property type="protein sequence ID" value="TraesMAC5D03G03026500.1"/>
    <property type="gene ID" value="TraesMAC5D03G03026500"/>
</dbReference>
<comment type="subcellular location">
    <subcellularLocation>
        <location evidence="1">Cell membrane</location>
        <topology evidence="1">Single-pass membrane protein</topology>
    </subcellularLocation>
</comment>
<dbReference type="GeneID" id="123119075"/>
<dbReference type="FunFam" id="1.10.10.10:FF:000322">
    <property type="entry name" value="Probable disease resistance protein At1g63360"/>
    <property type="match status" value="1"/>
</dbReference>
<dbReference type="PANTHER" id="PTHR45707">
    <property type="entry name" value="C2 CALCIUM/LIPID-BINDING PLANT PHOSPHORIBOSYLTRANSFERASE FAMILY PROTEIN"/>
    <property type="match status" value="1"/>
</dbReference>
<dbReference type="Gene3D" id="3.40.50.300">
    <property type="entry name" value="P-loop containing nucleotide triphosphate hydrolases"/>
    <property type="match status" value="1"/>
</dbReference>
<keyword evidence="3" id="KW-0808">Transferase</keyword>
<dbReference type="Proteomes" id="UP000019116">
    <property type="component" value="Chromosome 5D"/>
</dbReference>
<evidence type="ECO:0000256" key="1">
    <source>
        <dbReference type="ARBA" id="ARBA00004162"/>
    </source>
</evidence>
<accession>A0A3B6MKH2</accession>
<dbReference type="Pfam" id="PF23559">
    <property type="entry name" value="WHD_DRP"/>
    <property type="match status" value="1"/>
</dbReference>
<dbReference type="InterPro" id="IPR036388">
    <property type="entry name" value="WH-like_DNA-bd_sf"/>
</dbReference>
<dbReference type="GO" id="GO:0002758">
    <property type="term" value="P:innate immune response-activating signaling pathway"/>
    <property type="evidence" value="ECO:0007669"/>
    <property type="project" value="UniProtKB-ARBA"/>
</dbReference>
<dbReference type="Pfam" id="PF00069">
    <property type="entry name" value="Pkinase"/>
    <property type="match status" value="1"/>
</dbReference>
<feature type="domain" description="Protein kinase" evidence="14">
    <location>
        <begin position="38"/>
        <end position="314"/>
    </location>
</feature>
<dbReference type="PRINTS" id="PR00364">
    <property type="entry name" value="DISEASERSIST"/>
</dbReference>
<evidence type="ECO:0000256" key="5">
    <source>
        <dbReference type="ARBA" id="ARBA00022737"/>
    </source>
</evidence>
<dbReference type="GO" id="GO:0005886">
    <property type="term" value="C:plasma membrane"/>
    <property type="evidence" value="ECO:0007669"/>
    <property type="project" value="UniProtKB-SubCell"/>
</dbReference>